<sequence>MTSRDTEPATRATDESAPSGGDRRLAIALGVIVTCQLMVAVDSNVVNIALPEIQSGLGMSGLALAWVFSAYSLAYGGLLLLGGRASDILGRRRMFVWGLGLVVGASILGGVAPNEGLLIAARALQGVGFAFAGPAALSMIAATFAEGPQRTRALSVFSMVTGFGVTLGLILGGILTSLSWRLVFFINVPIGLLTIVLALRYLTETERHSGKFDLLGAIVSTLGMVGVVYGLTNITNGWTAPGTVVPFLIGVVLIGVFLFVERRAEQPIMPLRLLTERLRAGAYLTFVLLMAVMAGTYILLSLYIQDALGFSPLVAGLAFLPMALVQFFVAKSAPKLIAKYGRKPVLLAGVVLMLLEAIWLTTTNESSNYFTGVLGPFILLGAGLSLAFVALNLTVLGGLAPREMGAASGLLQATQQIGLSLGVAILTTIYQSASASHEESTGNAASNHEVLAHGLSTAVIAAVAFGVAALLISVFVVTEPKKEAVAA</sequence>
<evidence type="ECO:0000256" key="2">
    <source>
        <dbReference type="ARBA" id="ARBA00022448"/>
    </source>
</evidence>
<keyword evidence="3" id="KW-1003">Cell membrane</keyword>
<dbReference type="SUPFAM" id="SSF103473">
    <property type="entry name" value="MFS general substrate transporter"/>
    <property type="match status" value="1"/>
</dbReference>
<dbReference type="PANTHER" id="PTHR42718:SF46">
    <property type="entry name" value="BLR6921 PROTEIN"/>
    <property type="match status" value="1"/>
</dbReference>
<feature type="transmembrane region" description="Helical" evidence="8">
    <location>
        <begin position="214"/>
        <end position="232"/>
    </location>
</feature>
<dbReference type="CDD" id="cd17321">
    <property type="entry name" value="MFS_MMR_MDR_like"/>
    <property type="match status" value="1"/>
</dbReference>
<keyword evidence="11" id="KW-1185">Reference proteome</keyword>
<gene>
    <name evidence="10" type="ORF">GCM10023318_54610</name>
</gene>
<feature type="transmembrane region" description="Helical" evidence="8">
    <location>
        <begin position="450"/>
        <end position="477"/>
    </location>
</feature>
<evidence type="ECO:0000256" key="7">
    <source>
        <dbReference type="SAM" id="MobiDB-lite"/>
    </source>
</evidence>
<evidence type="ECO:0000256" key="8">
    <source>
        <dbReference type="SAM" id="Phobius"/>
    </source>
</evidence>
<feature type="transmembrane region" description="Helical" evidence="8">
    <location>
        <begin position="94"/>
        <end position="112"/>
    </location>
</feature>
<evidence type="ECO:0000313" key="11">
    <source>
        <dbReference type="Proteomes" id="UP001500603"/>
    </source>
</evidence>
<evidence type="ECO:0000259" key="9">
    <source>
        <dbReference type="PROSITE" id="PS50850"/>
    </source>
</evidence>
<dbReference type="RefSeq" id="WP_345499014.1">
    <property type="nucleotide sequence ID" value="NZ_BAABJM010000007.1"/>
</dbReference>
<feature type="transmembrane region" description="Helical" evidence="8">
    <location>
        <begin position="374"/>
        <end position="397"/>
    </location>
</feature>
<dbReference type="Proteomes" id="UP001500603">
    <property type="component" value="Unassembled WGS sequence"/>
</dbReference>
<keyword evidence="6 8" id="KW-0472">Membrane</keyword>
<dbReference type="PROSITE" id="PS00216">
    <property type="entry name" value="SUGAR_TRANSPORT_1"/>
    <property type="match status" value="1"/>
</dbReference>
<feature type="transmembrane region" description="Helical" evidence="8">
    <location>
        <begin position="62"/>
        <end position="82"/>
    </location>
</feature>
<dbReference type="Gene3D" id="1.20.1250.20">
    <property type="entry name" value="MFS general substrate transporter like domains"/>
    <property type="match status" value="1"/>
</dbReference>
<feature type="transmembrane region" description="Helical" evidence="8">
    <location>
        <begin position="238"/>
        <end position="260"/>
    </location>
</feature>
<dbReference type="PANTHER" id="PTHR42718">
    <property type="entry name" value="MAJOR FACILITATOR SUPERFAMILY MULTIDRUG TRANSPORTER MFSC"/>
    <property type="match status" value="1"/>
</dbReference>
<feature type="transmembrane region" description="Helical" evidence="8">
    <location>
        <begin position="25"/>
        <end position="50"/>
    </location>
</feature>
<keyword evidence="2" id="KW-0813">Transport</keyword>
<feature type="transmembrane region" description="Helical" evidence="8">
    <location>
        <begin position="409"/>
        <end position="430"/>
    </location>
</feature>
<feature type="transmembrane region" description="Helical" evidence="8">
    <location>
        <begin position="310"/>
        <end position="333"/>
    </location>
</feature>
<reference evidence="11" key="1">
    <citation type="journal article" date="2019" name="Int. J. Syst. Evol. Microbiol.">
        <title>The Global Catalogue of Microorganisms (GCM) 10K type strain sequencing project: providing services to taxonomists for standard genome sequencing and annotation.</title>
        <authorList>
            <consortium name="The Broad Institute Genomics Platform"/>
            <consortium name="The Broad Institute Genome Sequencing Center for Infectious Disease"/>
            <person name="Wu L."/>
            <person name="Ma J."/>
        </authorList>
    </citation>
    <scope>NUCLEOTIDE SEQUENCE [LARGE SCALE GENOMIC DNA]</scope>
    <source>
        <strain evidence="11">JCM 18298</strain>
    </source>
</reference>
<feature type="transmembrane region" description="Helical" evidence="8">
    <location>
        <begin position="124"/>
        <end position="144"/>
    </location>
</feature>
<comment type="subcellular location">
    <subcellularLocation>
        <location evidence="1">Cell membrane</location>
        <topology evidence="1">Multi-pass membrane protein</topology>
    </subcellularLocation>
</comment>
<keyword evidence="4 8" id="KW-0812">Transmembrane</keyword>
<dbReference type="Gene3D" id="1.20.1720.10">
    <property type="entry name" value="Multidrug resistance protein D"/>
    <property type="match status" value="1"/>
</dbReference>
<dbReference type="InterPro" id="IPR005829">
    <property type="entry name" value="Sugar_transporter_CS"/>
</dbReference>
<feature type="domain" description="Major facilitator superfamily (MFS) profile" evidence="9">
    <location>
        <begin position="28"/>
        <end position="481"/>
    </location>
</feature>
<feature type="transmembrane region" description="Helical" evidence="8">
    <location>
        <begin position="156"/>
        <end position="176"/>
    </location>
</feature>
<evidence type="ECO:0000256" key="1">
    <source>
        <dbReference type="ARBA" id="ARBA00004651"/>
    </source>
</evidence>
<keyword evidence="5 8" id="KW-1133">Transmembrane helix</keyword>
<dbReference type="InterPro" id="IPR036259">
    <property type="entry name" value="MFS_trans_sf"/>
</dbReference>
<evidence type="ECO:0000256" key="6">
    <source>
        <dbReference type="ARBA" id="ARBA00023136"/>
    </source>
</evidence>
<feature type="transmembrane region" description="Helical" evidence="8">
    <location>
        <begin position="345"/>
        <end position="362"/>
    </location>
</feature>
<name>A0ABP9KV84_9NOCA</name>
<feature type="transmembrane region" description="Helical" evidence="8">
    <location>
        <begin position="182"/>
        <end position="202"/>
    </location>
</feature>
<evidence type="ECO:0000256" key="4">
    <source>
        <dbReference type="ARBA" id="ARBA00022692"/>
    </source>
</evidence>
<dbReference type="EMBL" id="BAABJM010000007">
    <property type="protein sequence ID" value="GAA5066456.1"/>
    <property type="molecule type" value="Genomic_DNA"/>
</dbReference>
<feature type="region of interest" description="Disordered" evidence="7">
    <location>
        <begin position="1"/>
        <end position="20"/>
    </location>
</feature>
<evidence type="ECO:0000256" key="3">
    <source>
        <dbReference type="ARBA" id="ARBA00022475"/>
    </source>
</evidence>
<organism evidence="10 11">
    <name type="scientific">Nocardia callitridis</name>
    <dbReference type="NCBI Taxonomy" id="648753"/>
    <lineage>
        <taxon>Bacteria</taxon>
        <taxon>Bacillati</taxon>
        <taxon>Actinomycetota</taxon>
        <taxon>Actinomycetes</taxon>
        <taxon>Mycobacteriales</taxon>
        <taxon>Nocardiaceae</taxon>
        <taxon>Nocardia</taxon>
    </lineage>
</organism>
<protein>
    <submittedName>
        <fullName evidence="10">MFS transporter</fullName>
    </submittedName>
</protein>
<feature type="compositionally biased region" description="Basic and acidic residues" evidence="7">
    <location>
        <begin position="1"/>
        <end position="14"/>
    </location>
</feature>
<dbReference type="InterPro" id="IPR011701">
    <property type="entry name" value="MFS"/>
</dbReference>
<accession>A0ABP9KV84</accession>
<dbReference type="PROSITE" id="PS50850">
    <property type="entry name" value="MFS"/>
    <property type="match status" value="1"/>
</dbReference>
<evidence type="ECO:0000256" key="5">
    <source>
        <dbReference type="ARBA" id="ARBA00022989"/>
    </source>
</evidence>
<proteinExistence type="predicted"/>
<dbReference type="Pfam" id="PF07690">
    <property type="entry name" value="MFS_1"/>
    <property type="match status" value="1"/>
</dbReference>
<dbReference type="InterPro" id="IPR020846">
    <property type="entry name" value="MFS_dom"/>
</dbReference>
<evidence type="ECO:0000313" key="10">
    <source>
        <dbReference type="EMBL" id="GAA5066456.1"/>
    </source>
</evidence>
<feature type="transmembrane region" description="Helical" evidence="8">
    <location>
        <begin position="281"/>
        <end position="304"/>
    </location>
</feature>
<comment type="caution">
    <text evidence="10">The sequence shown here is derived from an EMBL/GenBank/DDBJ whole genome shotgun (WGS) entry which is preliminary data.</text>
</comment>